<reference evidence="4" key="1">
    <citation type="journal article" date="2014" name="Stand. Genomic Sci.">
        <title>Genome sequence of the exopolysaccharide-producing Salipiger mucosus type strain (DSM 16094(T)), a moderately halophilic member of the Roseobacter clade.</title>
        <authorList>
            <person name="Riedel T."/>
            <person name="Spring S."/>
            <person name="Fiebig A."/>
            <person name="Petersen J."/>
            <person name="Kyrpides N.C."/>
            <person name="Goker M."/>
            <person name="Klenk H.P."/>
        </authorList>
    </citation>
    <scope>NUCLEOTIDE SEQUENCE [LARGE SCALE GENOMIC DNA]</scope>
    <source>
        <strain evidence="4">DSM 16094</strain>
    </source>
</reference>
<keyword evidence="1" id="KW-0175">Coiled coil</keyword>
<feature type="region of interest" description="Disordered" evidence="2">
    <location>
        <begin position="24"/>
        <end position="53"/>
    </location>
</feature>
<dbReference type="AlphaFoldDB" id="S9SBC5"/>
<evidence type="ECO:0000313" key="3">
    <source>
        <dbReference type="EMBL" id="EPX83524.1"/>
    </source>
</evidence>
<feature type="coiled-coil region" evidence="1">
    <location>
        <begin position="55"/>
        <end position="153"/>
    </location>
</feature>
<comment type="caution">
    <text evidence="3">The sequence shown here is derived from an EMBL/GenBank/DDBJ whole genome shotgun (WGS) entry which is preliminary data.</text>
</comment>
<evidence type="ECO:0000256" key="2">
    <source>
        <dbReference type="SAM" id="MobiDB-lite"/>
    </source>
</evidence>
<accession>S9SBC5</accession>
<name>S9SBC5_9RHOB</name>
<feature type="region of interest" description="Disordered" evidence="2">
    <location>
        <begin position="225"/>
        <end position="283"/>
    </location>
</feature>
<evidence type="ECO:0000256" key="1">
    <source>
        <dbReference type="SAM" id="Coils"/>
    </source>
</evidence>
<evidence type="ECO:0000313" key="4">
    <source>
        <dbReference type="Proteomes" id="UP000015347"/>
    </source>
</evidence>
<keyword evidence="4" id="KW-1185">Reference proteome</keyword>
<dbReference type="STRING" id="1123237.Salmuc_02132"/>
<proteinExistence type="predicted"/>
<dbReference type="HOGENOM" id="CLU_983141_0_0_5"/>
<gene>
    <name evidence="3" type="ORF">Salmuc_02132</name>
</gene>
<protein>
    <submittedName>
        <fullName evidence="3">Uncharacterized protein</fullName>
    </submittedName>
</protein>
<dbReference type="Proteomes" id="UP000015347">
    <property type="component" value="Unassembled WGS sequence"/>
</dbReference>
<feature type="compositionally biased region" description="Low complexity" evidence="2">
    <location>
        <begin position="247"/>
        <end position="263"/>
    </location>
</feature>
<sequence>MGEDVSLDQFDEYYDSLVNEVDDRLGQMSVTEDEEQEETLQGPDVSRTQSDLDQISKSQREIRLLQLKLERARLAKELWTELSAESIDDMRSTITSLEEELQIARQEHAQELETLETRAATAEEDLAETTADLTEAEQEIARLRQERDDALARVRQQGPAMQPTATPDPGVATSGGFTASAPRVQDIRMIGGRATAVLSYPGGVERTVSLHDELRDGSRVTAIGRTGVEVSQGDNSYMLDRGSYAGSRQQQTSRPSSESSRTRNAAPAGAPGFLGQAADNANP</sequence>
<organism evidence="3 4">
    <name type="scientific">Salipiger mucosus DSM 16094</name>
    <dbReference type="NCBI Taxonomy" id="1123237"/>
    <lineage>
        <taxon>Bacteria</taxon>
        <taxon>Pseudomonadati</taxon>
        <taxon>Pseudomonadota</taxon>
        <taxon>Alphaproteobacteria</taxon>
        <taxon>Rhodobacterales</taxon>
        <taxon>Roseobacteraceae</taxon>
        <taxon>Salipiger</taxon>
    </lineage>
</organism>
<dbReference type="EMBL" id="APVH01000015">
    <property type="protein sequence ID" value="EPX83524.1"/>
    <property type="molecule type" value="Genomic_DNA"/>
</dbReference>